<gene>
    <name evidence="6" type="ordered locus">Acear_1018</name>
</gene>
<dbReference type="GO" id="GO:0051213">
    <property type="term" value="F:dioxygenase activity"/>
    <property type="evidence" value="ECO:0007669"/>
    <property type="project" value="UniProtKB-KW"/>
</dbReference>
<dbReference type="CDD" id="cd04730">
    <property type="entry name" value="NPD_like"/>
    <property type="match status" value="1"/>
</dbReference>
<dbReference type="PANTHER" id="PTHR32332:SF18">
    <property type="entry name" value="2-NITROPROPANE DIOXYGENASE"/>
    <property type="match status" value="1"/>
</dbReference>
<dbReference type="eggNOG" id="COG2070">
    <property type="taxonomic scope" value="Bacteria"/>
</dbReference>
<name>D9QPV4_ACEAZ</name>
<keyword evidence="4" id="KW-0288">FMN</keyword>
<dbReference type="GO" id="GO:0018580">
    <property type="term" value="F:nitronate monooxygenase activity"/>
    <property type="evidence" value="ECO:0007669"/>
    <property type="project" value="InterPro"/>
</dbReference>
<dbReference type="PANTHER" id="PTHR32332">
    <property type="entry name" value="2-NITROPROPANE DIOXYGENASE"/>
    <property type="match status" value="1"/>
</dbReference>
<dbReference type="HOGENOM" id="CLU_038732_0_0_9"/>
<reference evidence="6 7" key="1">
    <citation type="journal article" date="2010" name="Stand. Genomic Sci.">
        <title>Complete genome sequence of Acetohalobium arabaticum type strain (Z-7288).</title>
        <authorList>
            <person name="Sikorski J."/>
            <person name="Lapidus A."/>
            <person name="Chertkov O."/>
            <person name="Lucas S."/>
            <person name="Copeland A."/>
            <person name="Glavina Del Rio T."/>
            <person name="Nolan M."/>
            <person name="Tice H."/>
            <person name="Cheng J.F."/>
            <person name="Han C."/>
            <person name="Brambilla E."/>
            <person name="Pitluck S."/>
            <person name="Liolios K."/>
            <person name="Ivanova N."/>
            <person name="Mavromatis K."/>
            <person name="Mikhailova N."/>
            <person name="Pati A."/>
            <person name="Bruce D."/>
            <person name="Detter C."/>
            <person name="Tapia R."/>
            <person name="Goodwin L."/>
            <person name="Chen A."/>
            <person name="Palaniappan K."/>
            <person name="Land M."/>
            <person name="Hauser L."/>
            <person name="Chang Y.J."/>
            <person name="Jeffries C.D."/>
            <person name="Rohde M."/>
            <person name="Goker M."/>
            <person name="Spring S."/>
            <person name="Woyke T."/>
            <person name="Bristow J."/>
            <person name="Eisen J.A."/>
            <person name="Markowitz V."/>
            <person name="Hugenholtz P."/>
            <person name="Kyrpides N.C."/>
            <person name="Klenk H.P."/>
        </authorList>
    </citation>
    <scope>NUCLEOTIDE SEQUENCE [LARGE SCALE GENOMIC DNA]</scope>
    <source>
        <strain evidence="7">ATCC 49924 / DSM 5501 / Z-7288</strain>
    </source>
</reference>
<dbReference type="STRING" id="574087.Acear_1018"/>
<sequence length="324" mass="34326">MDLPRLKIGDLVAEIPIVQGGMAVKVSTAPLAAAVAEEGGIGLIAGSGISTDELKAEIRRAQELTEGILGVNIMVAASKFKELVEGSIAEGIDLIVAGAGFSRDLFDMGKESGVEIVPIVSSARLAKISEKLGASAVVVEGKEAGGHLGTDRPMKEILEEVTDAVDIPVIAAGGIIDGADIAETLQLGADGVQMGSRFVATEECEVDDSFKELYIDAEPEDSVMIESPVGLPGRALRNEFYERLGSGEVKTGFHCDYICLKDCSRVYCIIKSLIKAKEGDMTNGLVFAGEETYRINDILPVKEVINNLVDKAKSLLNQEESIDE</sequence>
<dbReference type="AlphaFoldDB" id="D9QPV4"/>
<dbReference type="Proteomes" id="UP000001661">
    <property type="component" value="Chromosome"/>
</dbReference>
<evidence type="ECO:0000313" key="7">
    <source>
        <dbReference type="Proteomes" id="UP000001661"/>
    </source>
</evidence>
<dbReference type="Pfam" id="PF03060">
    <property type="entry name" value="NMO"/>
    <property type="match status" value="1"/>
</dbReference>
<accession>D9QPV4</accession>
<evidence type="ECO:0000313" key="6">
    <source>
        <dbReference type="EMBL" id="ADL12545.1"/>
    </source>
</evidence>
<evidence type="ECO:0000256" key="3">
    <source>
        <dbReference type="ARBA" id="ARBA00022630"/>
    </source>
</evidence>
<comment type="function">
    <text evidence="1">Nitronate monooxygenase that uses molecular oxygen to catalyze the oxidative denitrification of alkyl nitronates. Acts on propionate 3-nitronate (P3N), the presumed physiological substrate. Probably functions in the detoxification of P3N, a metabolic poison produced by plants and fungi as a defense mechanism.</text>
</comment>
<evidence type="ECO:0000256" key="4">
    <source>
        <dbReference type="ARBA" id="ARBA00022643"/>
    </source>
</evidence>
<evidence type="ECO:0000256" key="1">
    <source>
        <dbReference type="ARBA" id="ARBA00003535"/>
    </source>
</evidence>
<dbReference type="SUPFAM" id="SSF51412">
    <property type="entry name" value="Inosine monophosphate dehydrogenase (IMPDH)"/>
    <property type="match status" value="1"/>
</dbReference>
<dbReference type="EMBL" id="CP002105">
    <property type="protein sequence ID" value="ADL12545.1"/>
    <property type="molecule type" value="Genomic_DNA"/>
</dbReference>
<proteinExistence type="predicted"/>
<dbReference type="RefSeq" id="WP_013277991.1">
    <property type="nucleotide sequence ID" value="NC_014378.1"/>
</dbReference>
<evidence type="ECO:0000256" key="5">
    <source>
        <dbReference type="ARBA" id="ARBA00023002"/>
    </source>
</evidence>
<dbReference type="Gene3D" id="3.20.20.70">
    <property type="entry name" value="Aldolase class I"/>
    <property type="match status" value="1"/>
</dbReference>
<dbReference type="InterPro" id="IPR013785">
    <property type="entry name" value="Aldolase_TIM"/>
</dbReference>
<keyword evidence="3" id="KW-0285">Flavoprotein</keyword>
<keyword evidence="5" id="KW-0560">Oxidoreductase</keyword>
<keyword evidence="6" id="KW-0223">Dioxygenase</keyword>
<evidence type="ECO:0000256" key="2">
    <source>
        <dbReference type="ARBA" id="ARBA00013457"/>
    </source>
</evidence>
<dbReference type="OrthoDB" id="9778912at2"/>
<protein>
    <recommendedName>
        <fullName evidence="2">Probable nitronate monooxygenase</fullName>
    </recommendedName>
</protein>
<dbReference type="KEGG" id="aar:Acear_1018"/>
<keyword evidence="7" id="KW-1185">Reference proteome</keyword>
<dbReference type="InterPro" id="IPR004136">
    <property type="entry name" value="NMO"/>
</dbReference>
<organism evidence="6 7">
    <name type="scientific">Acetohalobium arabaticum (strain ATCC 49924 / DSM 5501 / Z-7288)</name>
    <dbReference type="NCBI Taxonomy" id="574087"/>
    <lineage>
        <taxon>Bacteria</taxon>
        <taxon>Bacillati</taxon>
        <taxon>Bacillota</taxon>
        <taxon>Clostridia</taxon>
        <taxon>Halanaerobiales</taxon>
        <taxon>Halobacteroidaceae</taxon>
        <taxon>Acetohalobium</taxon>
    </lineage>
</organism>